<dbReference type="Proteomes" id="UP000886845">
    <property type="component" value="Unassembled WGS sequence"/>
</dbReference>
<accession>A0A9D1NM24</accession>
<dbReference type="EMBL" id="DVOR01000025">
    <property type="protein sequence ID" value="HIV08628.1"/>
    <property type="molecule type" value="Genomic_DNA"/>
</dbReference>
<evidence type="ECO:0000313" key="1">
    <source>
        <dbReference type="EMBL" id="HIV08628.1"/>
    </source>
</evidence>
<reference evidence="1" key="1">
    <citation type="submission" date="2020-10" db="EMBL/GenBank/DDBJ databases">
        <authorList>
            <person name="Gilroy R."/>
        </authorList>
    </citation>
    <scope>NUCLEOTIDE SEQUENCE</scope>
    <source>
        <strain evidence="1">35461</strain>
    </source>
</reference>
<dbReference type="AlphaFoldDB" id="A0A9D1NM24"/>
<organism evidence="1 2">
    <name type="scientific">Candidatus Spyradenecus faecavium</name>
    <dbReference type="NCBI Taxonomy" id="2840947"/>
    <lineage>
        <taxon>Bacteria</taxon>
        <taxon>Pseudomonadati</taxon>
        <taxon>Lentisphaerota</taxon>
        <taxon>Lentisphaeria</taxon>
        <taxon>Lentisphaerales</taxon>
        <taxon>Lentisphaeraceae</taxon>
        <taxon>Lentisphaeraceae incertae sedis</taxon>
        <taxon>Candidatus Spyradenecus</taxon>
    </lineage>
</organism>
<reference evidence="1" key="2">
    <citation type="journal article" date="2021" name="PeerJ">
        <title>Extensive microbial diversity within the chicken gut microbiome revealed by metagenomics and culture.</title>
        <authorList>
            <person name="Gilroy R."/>
            <person name="Ravi A."/>
            <person name="Getino M."/>
            <person name="Pursley I."/>
            <person name="Horton D.L."/>
            <person name="Alikhan N.F."/>
            <person name="Baker D."/>
            <person name="Gharbi K."/>
            <person name="Hall N."/>
            <person name="Watson M."/>
            <person name="Adriaenssens E.M."/>
            <person name="Foster-Nyarko E."/>
            <person name="Jarju S."/>
            <person name="Secka A."/>
            <person name="Antonio M."/>
            <person name="Oren A."/>
            <person name="Chaudhuri R.R."/>
            <person name="La Ragione R."/>
            <person name="Hildebrand F."/>
            <person name="Pallen M.J."/>
        </authorList>
    </citation>
    <scope>NUCLEOTIDE SEQUENCE</scope>
    <source>
        <strain evidence="1">35461</strain>
    </source>
</reference>
<name>A0A9D1NM24_9BACT</name>
<comment type="caution">
    <text evidence="1">The sequence shown here is derived from an EMBL/GenBank/DDBJ whole genome shotgun (WGS) entry which is preliminary data.</text>
</comment>
<evidence type="ECO:0000313" key="2">
    <source>
        <dbReference type="Proteomes" id="UP000886845"/>
    </source>
</evidence>
<protein>
    <submittedName>
        <fullName evidence="1">Uncharacterized protein</fullName>
    </submittedName>
</protein>
<gene>
    <name evidence="1" type="ORF">IAC79_00740</name>
</gene>
<proteinExistence type="predicted"/>
<sequence>MADWKQELENIFLSDSQASRAERENARFVRFLREVATPALEEIAEEMRRLGRVASVRAAPASTILTIYRDGNVEEICYSVTRQYVNDGILPRANARVVRMNARTTNHDEPFRPDGVKYTIDDVTKEDVIRSFLTFYRMTKGQ</sequence>